<sequence length="215" mass="25092">MNINKILETSVITILVITMVSLIPSKIDFLKYRDSESNRVYTEEDIERLTGTNLTPRKEIDEHTTGVTMIVRTDQIYDIEYTQCYPSNPATSQNNYQRLEYMLLDSPATARKVFERKSSIYKKEEDTKGIYDYIFGKDTDDEEPFNFISGWETGVLDASIHSFYLLKDNMLVTADVAIGLYYRDKEHKERVEAQNGKSRSEYEELMEWVLNEAEI</sequence>
<dbReference type="RefSeq" id="WP_013497347.1">
    <property type="nucleotide sequence ID" value="NC_014833.1"/>
</dbReference>
<evidence type="ECO:0000313" key="2">
    <source>
        <dbReference type="EMBL" id="ADU21156.1"/>
    </source>
</evidence>
<protein>
    <submittedName>
        <fullName evidence="2">Uncharacterized protein</fullName>
    </submittedName>
</protein>
<dbReference type="AlphaFoldDB" id="E6UGW9"/>
<keyword evidence="1" id="KW-0812">Transmembrane</keyword>
<dbReference type="STRING" id="697329.Rumal_0607"/>
<gene>
    <name evidence="2" type="ordered locus">Rumal_0607</name>
</gene>
<keyword evidence="1" id="KW-0472">Membrane</keyword>
<evidence type="ECO:0000256" key="1">
    <source>
        <dbReference type="SAM" id="Phobius"/>
    </source>
</evidence>
<accession>E6UGW9</accession>
<name>E6UGW9_RUMA7</name>
<evidence type="ECO:0000313" key="3">
    <source>
        <dbReference type="Proteomes" id="UP000006919"/>
    </source>
</evidence>
<dbReference type="HOGENOM" id="CLU_1282442_0_0_9"/>
<reference evidence="2 3" key="1">
    <citation type="journal article" date="2011" name="J. Bacteriol.">
        <title>Complete genome of the cellulolytic ruminal bacterium Ruminococcus albus 7.</title>
        <authorList>
            <person name="Suen G."/>
            <person name="Stevenson D.M."/>
            <person name="Bruce D.C."/>
            <person name="Chertkov O."/>
            <person name="Copeland A."/>
            <person name="Cheng J.F."/>
            <person name="Detter C."/>
            <person name="Detter J.C."/>
            <person name="Goodwin L.A."/>
            <person name="Han C.S."/>
            <person name="Hauser L.J."/>
            <person name="Ivanova N.N."/>
            <person name="Kyrpides N.C."/>
            <person name="Land M.L."/>
            <person name="Lapidus A."/>
            <person name="Lucas S."/>
            <person name="Ovchinnikova G."/>
            <person name="Pitluck S."/>
            <person name="Tapia R."/>
            <person name="Woyke T."/>
            <person name="Boyum J."/>
            <person name="Mead D."/>
            <person name="Weimer P.J."/>
        </authorList>
    </citation>
    <scope>NUCLEOTIDE SEQUENCE [LARGE SCALE GENOMIC DNA]</scope>
    <source>
        <strain evidence="3">ATCC 27210 / DSM 20455 / JCM 14654 / NCDO 2250 / 7</strain>
    </source>
</reference>
<feature type="transmembrane region" description="Helical" evidence="1">
    <location>
        <begin position="6"/>
        <end position="23"/>
    </location>
</feature>
<dbReference type="Proteomes" id="UP000006919">
    <property type="component" value="Chromosome"/>
</dbReference>
<dbReference type="EMBL" id="CP002403">
    <property type="protein sequence ID" value="ADU21156.1"/>
    <property type="molecule type" value="Genomic_DNA"/>
</dbReference>
<proteinExistence type="predicted"/>
<keyword evidence="1" id="KW-1133">Transmembrane helix</keyword>
<organism evidence="2 3">
    <name type="scientific">Ruminococcus albus (strain ATCC 27210 / DSM 20455 / JCM 14654 / NCDO 2250 / 7)</name>
    <dbReference type="NCBI Taxonomy" id="697329"/>
    <lineage>
        <taxon>Bacteria</taxon>
        <taxon>Bacillati</taxon>
        <taxon>Bacillota</taxon>
        <taxon>Clostridia</taxon>
        <taxon>Eubacteriales</taxon>
        <taxon>Oscillospiraceae</taxon>
        <taxon>Ruminococcus</taxon>
    </lineage>
</organism>
<dbReference type="KEGG" id="ral:Rumal_0607"/>